<dbReference type="PROSITE" id="PS51257">
    <property type="entry name" value="PROKAR_LIPOPROTEIN"/>
    <property type="match status" value="1"/>
</dbReference>
<evidence type="ECO:0000313" key="3">
    <source>
        <dbReference type="EMBL" id="OZM73242.1"/>
    </source>
</evidence>
<organism evidence="3 4">
    <name type="scientific">Amycolatopsis antarctica</name>
    <dbReference type="NCBI Taxonomy" id="1854586"/>
    <lineage>
        <taxon>Bacteria</taxon>
        <taxon>Bacillati</taxon>
        <taxon>Actinomycetota</taxon>
        <taxon>Actinomycetes</taxon>
        <taxon>Pseudonocardiales</taxon>
        <taxon>Pseudonocardiaceae</taxon>
        <taxon>Amycolatopsis</taxon>
    </lineage>
</organism>
<feature type="region of interest" description="Disordered" evidence="1">
    <location>
        <begin position="26"/>
        <end position="60"/>
    </location>
</feature>
<gene>
    <name evidence="3" type="ORF">CFN78_10270</name>
</gene>
<protein>
    <recommendedName>
        <fullName evidence="5">DUF3558 domain-containing protein</fullName>
    </recommendedName>
</protein>
<feature type="signal peptide" evidence="2">
    <location>
        <begin position="1"/>
        <end position="20"/>
    </location>
</feature>
<comment type="caution">
    <text evidence="3">The sequence shown here is derived from an EMBL/GenBank/DDBJ whole genome shotgun (WGS) entry which is preliminary data.</text>
</comment>
<feature type="chain" id="PRO_5038946418" description="DUF3558 domain-containing protein" evidence="2">
    <location>
        <begin position="21"/>
        <end position="197"/>
    </location>
</feature>
<reference evidence="3 4" key="1">
    <citation type="submission" date="2017-07" db="EMBL/GenBank/DDBJ databases">
        <title>Amycolatopsis antarcticus sp. nov., isolated from the surface of an Antarcticus brown macroalga.</title>
        <authorList>
            <person name="Wang J."/>
            <person name="Leiva S."/>
            <person name="Huang J."/>
            <person name="Huang Y."/>
        </authorList>
    </citation>
    <scope>NUCLEOTIDE SEQUENCE [LARGE SCALE GENOMIC DNA]</scope>
    <source>
        <strain evidence="3 4">AU-G6</strain>
    </source>
</reference>
<dbReference type="Proteomes" id="UP000242444">
    <property type="component" value="Unassembled WGS sequence"/>
</dbReference>
<dbReference type="EMBL" id="NKYE01000005">
    <property type="protein sequence ID" value="OZM73242.1"/>
    <property type="molecule type" value="Genomic_DNA"/>
</dbReference>
<evidence type="ECO:0000313" key="4">
    <source>
        <dbReference type="Proteomes" id="UP000242444"/>
    </source>
</evidence>
<proteinExistence type="predicted"/>
<dbReference type="Pfam" id="PF12079">
    <property type="entry name" value="DUF3558"/>
    <property type="match status" value="1"/>
</dbReference>
<evidence type="ECO:0000256" key="2">
    <source>
        <dbReference type="SAM" id="SignalP"/>
    </source>
</evidence>
<accession>A0A263D432</accession>
<dbReference type="InParanoid" id="A0A263D432"/>
<keyword evidence="2" id="KW-0732">Signal</keyword>
<evidence type="ECO:0008006" key="5">
    <source>
        <dbReference type="Google" id="ProtNLM"/>
    </source>
</evidence>
<dbReference type="RefSeq" id="WP_094862481.1">
    <property type="nucleotide sequence ID" value="NZ_NKYE01000005.1"/>
</dbReference>
<name>A0A263D432_9PSEU</name>
<keyword evidence="4" id="KW-1185">Reference proteome</keyword>
<dbReference type="AlphaFoldDB" id="A0A263D432"/>
<evidence type="ECO:0000256" key="1">
    <source>
        <dbReference type="SAM" id="MobiDB-lite"/>
    </source>
</evidence>
<feature type="compositionally biased region" description="Low complexity" evidence="1">
    <location>
        <begin position="26"/>
        <end position="50"/>
    </location>
</feature>
<dbReference type="InterPro" id="IPR024520">
    <property type="entry name" value="DUF3558"/>
</dbReference>
<sequence>MKTRIRGGLCSVAVLSAALAAGCSEAGSAQPAPQSGGAPQPSASSMPGSSTVPGPGDNTELAALKACDLGSEQEFAEFRVTRPGEDKGARFGATSSCVWIGRSVGERATALGISIRPSQGLAEVNVTAGQVSDGKVGERTAKQLAGGTGGSCELFVEMGPTARVDLSASGAIEVPEACDLVGKLAEIVEPKLPKEGE</sequence>